<evidence type="ECO:0000259" key="8">
    <source>
        <dbReference type="Pfam" id="PF13629"/>
    </source>
</evidence>
<sequence length="970" mass="100320">MIRAEHSPQDHSAPHGASRAVNTPVSPTNPFFKPGFPLSAPLSADVVSLSGATKARSFLVDLSQRRAFSGRALMAVLALGLFLDAAPKARAVPAFSLGNSPAAQSVKNQGLGFEAKTSIKAKEQRNQPRGASVAPRARLMPAAPVFPIVAVQKNGAPQKMMAAKTAASQRKVVTISEVGGGKMVRFAQLTPTQTVSISLTSTKNEAAHSIPFRVAPAAPARIGFRASLVSAPSGSKSNGSKSNGSKSKGFTPNFGAMKKVIDVPTLSLPPLSKPLPRWMQNAAVKIDRLEKKAPPRFAQNPGAAPVRNPAAPVTNSDRLPNQIEVAVSTFVVLLTTTDLQTVAIADPAIADVAVVNSRSVLLNGKSSGVTSLVIVDGQKIRQYTVRVTASPGSRPVDIAAAIGIPGVSVRPLKDALVLEGEVGSAEEARRATEIAGIYSPKVVNQLSIRGQVSQEAGTAAQLRDLIGLPNVNVRVVGDTAVLSGTVDSPQQIQDADVIARTVTKNVINQLRLPSLTPDQVRQALGAVSDAPASSLFTPGQLQVAAPLSVREAGGQLVLEGVVANQSDAEIALAAAIRTGLPIINRIQVRAAATIDQALASQVAAAIGRPGVIVRGTPKRLILEGTVADTNEAVLAEQVARAFGAQVDNMLRTANPLQCNVDVSIVEINSTDARNLGVEYGSATLLTEGFNPGTPATTSTVIGANGQPVTTTNAGTPSSETRTIDPAFRPGVGLAGRRFGGLGATQFLDPFLYRINALATQGKAHILSNPRTTVLSGRTATFQVGGQVPIPSGSTTNASGTSTSIVFKDYGILLDIVPNALRNGNMTLRVRTEVSQPDFGVAVTPPGGGGPIPGFSRRSTITEVTVPAGGVVALSGLISADESVTTSSVPILSKIPIIGSLFRSKNFRNNQSELVIFVRPRVLPNPLLPNTDAFAGVLAVGENSNTAAILGNPGLRTFDTGATVSGPTAAQ</sequence>
<evidence type="ECO:0000256" key="4">
    <source>
        <dbReference type="RuleBase" id="RU004003"/>
    </source>
</evidence>
<evidence type="ECO:0000313" key="9">
    <source>
        <dbReference type="EMBL" id="PQV63999.1"/>
    </source>
</evidence>
<feature type="domain" description="BON" evidence="7">
    <location>
        <begin position="464"/>
        <end position="511"/>
    </location>
</feature>
<evidence type="ECO:0000259" key="6">
    <source>
        <dbReference type="Pfam" id="PF00263"/>
    </source>
</evidence>
<dbReference type="Gene3D" id="3.40.1520.20">
    <property type="match status" value="2"/>
</dbReference>
<gene>
    <name evidence="9" type="ORF">B1R32_10724</name>
</gene>
<dbReference type="AlphaFoldDB" id="A0A2S8STC3"/>
<evidence type="ECO:0000256" key="2">
    <source>
        <dbReference type="ARBA" id="ARBA00022729"/>
    </source>
</evidence>
<feature type="region of interest" description="Disordered" evidence="5">
    <location>
        <begin position="703"/>
        <end position="722"/>
    </location>
</feature>
<dbReference type="RefSeq" id="WP_105483479.1">
    <property type="nucleotide sequence ID" value="NZ_NIGF01000007.1"/>
</dbReference>
<organism evidence="9 10">
    <name type="scientific">Abditibacterium utsteinense</name>
    <dbReference type="NCBI Taxonomy" id="1960156"/>
    <lineage>
        <taxon>Bacteria</taxon>
        <taxon>Pseudomonadati</taxon>
        <taxon>Abditibacteriota</taxon>
        <taxon>Abditibacteriia</taxon>
        <taxon>Abditibacteriales</taxon>
        <taxon>Abditibacteriaceae</taxon>
        <taxon>Abditibacterium</taxon>
    </lineage>
</organism>
<evidence type="ECO:0000256" key="5">
    <source>
        <dbReference type="SAM" id="MobiDB-lite"/>
    </source>
</evidence>
<evidence type="ECO:0000256" key="3">
    <source>
        <dbReference type="ARBA" id="ARBA00023136"/>
    </source>
</evidence>
<dbReference type="InParanoid" id="A0A2S8STC3"/>
<dbReference type="InterPro" id="IPR050810">
    <property type="entry name" value="Bact_Secretion_Sys_Channel"/>
</dbReference>
<dbReference type="GO" id="GO:0016020">
    <property type="term" value="C:membrane"/>
    <property type="evidence" value="ECO:0007669"/>
    <property type="project" value="UniProtKB-SubCell"/>
</dbReference>
<name>A0A2S8STC3_9BACT</name>
<feature type="domain" description="Pilus formation protein N-terminal" evidence="8">
    <location>
        <begin position="321"/>
        <end position="388"/>
    </location>
</feature>
<protein>
    <submittedName>
        <fullName evidence="9">Flp pilus assembly protein, secretin CpaC</fullName>
    </submittedName>
</protein>
<proteinExistence type="inferred from homology"/>
<feature type="compositionally biased region" description="Polar residues" evidence="5">
    <location>
        <begin position="703"/>
        <end position="720"/>
    </location>
</feature>
<keyword evidence="3" id="KW-0472">Membrane</keyword>
<feature type="domain" description="Type II/III secretion system secretin-like" evidence="6">
    <location>
        <begin position="756"/>
        <end position="922"/>
    </location>
</feature>
<keyword evidence="2" id="KW-0732">Signal</keyword>
<keyword evidence="10" id="KW-1185">Reference proteome</keyword>
<reference evidence="9 10" key="1">
    <citation type="journal article" date="2018" name="Syst. Appl. Microbiol.">
        <title>Abditibacterium utsteinense sp. nov., the first cultivated member of candidate phylum FBP, isolated from ice-free Antarctic soil samples.</title>
        <authorList>
            <person name="Tahon G."/>
            <person name="Tytgat B."/>
            <person name="Lebbe L."/>
            <person name="Carlier A."/>
            <person name="Willems A."/>
        </authorList>
    </citation>
    <scope>NUCLEOTIDE SEQUENCE [LARGE SCALE GENOMIC DNA]</scope>
    <source>
        <strain evidence="9 10">LMG 29911</strain>
    </source>
</reference>
<dbReference type="GO" id="GO:0015627">
    <property type="term" value="C:type II protein secretion system complex"/>
    <property type="evidence" value="ECO:0007669"/>
    <property type="project" value="TreeGrafter"/>
</dbReference>
<dbReference type="InterPro" id="IPR001775">
    <property type="entry name" value="GspD/PilQ"/>
</dbReference>
<dbReference type="OrthoDB" id="9775455at2"/>
<dbReference type="PANTHER" id="PTHR30332">
    <property type="entry name" value="PROBABLE GENERAL SECRETION PATHWAY PROTEIN D"/>
    <property type="match status" value="1"/>
</dbReference>
<dbReference type="EMBL" id="NIGF01000007">
    <property type="protein sequence ID" value="PQV63999.1"/>
    <property type="molecule type" value="Genomic_DNA"/>
</dbReference>
<comment type="caution">
    <text evidence="9">The sequence shown here is derived from an EMBL/GenBank/DDBJ whole genome shotgun (WGS) entry which is preliminary data.</text>
</comment>
<dbReference type="PANTHER" id="PTHR30332:SF24">
    <property type="entry name" value="SECRETIN GSPD-RELATED"/>
    <property type="match status" value="1"/>
</dbReference>
<feature type="region of interest" description="Disordered" evidence="5">
    <location>
        <begin position="230"/>
        <end position="251"/>
    </location>
</feature>
<dbReference type="InterPro" id="IPR004846">
    <property type="entry name" value="T2SS/T3SS_dom"/>
</dbReference>
<dbReference type="Pfam" id="PF00263">
    <property type="entry name" value="Secretin"/>
    <property type="match status" value="1"/>
</dbReference>
<accession>A0A2S8STC3</accession>
<dbReference type="PRINTS" id="PR00811">
    <property type="entry name" value="BCTERIALGSPD"/>
</dbReference>
<dbReference type="InterPro" id="IPR007055">
    <property type="entry name" value="BON_dom"/>
</dbReference>
<dbReference type="InterPro" id="IPR032789">
    <property type="entry name" value="T2SS-T3SS_pil_N"/>
</dbReference>
<comment type="subcellular location">
    <subcellularLocation>
        <location evidence="1">Membrane</location>
    </subcellularLocation>
</comment>
<evidence type="ECO:0000313" key="10">
    <source>
        <dbReference type="Proteomes" id="UP000237684"/>
    </source>
</evidence>
<comment type="similarity">
    <text evidence="4">Belongs to the bacterial secretin family.</text>
</comment>
<dbReference type="Proteomes" id="UP000237684">
    <property type="component" value="Unassembled WGS sequence"/>
</dbReference>
<feature type="region of interest" description="Disordered" evidence="5">
    <location>
        <begin position="1"/>
        <end position="26"/>
    </location>
</feature>
<evidence type="ECO:0000256" key="1">
    <source>
        <dbReference type="ARBA" id="ARBA00004370"/>
    </source>
</evidence>
<evidence type="ECO:0000259" key="7">
    <source>
        <dbReference type="Pfam" id="PF04972"/>
    </source>
</evidence>
<dbReference type="Pfam" id="PF13629">
    <property type="entry name" value="T2SS-T3SS_pil_N"/>
    <property type="match status" value="1"/>
</dbReference>
<feature type="compositionally biased region" description="Basic and acidic residues" evidence="5">
    <location>
        <begin position="1"/>
        <end position="13"/>
    </location>
</feature>
<feature type="compositionally biased region" description="Low complexity" evidence="5">
    <location>
        <begin position="233"/>
        <end position="249"/>
    </location>
</feature>
<dbReference type="Pfam" id="PF04972">
    <property type="entry name" value="BON"/>
    <property type="match status" value="1"/>
</dbReference>
<dbReference type="GO" id="GO:0009306">
    <property type="term" value="P:protein secretion"/>
    <property type="evidence" value="ECO:0007669"/>
    <property type="project" value="InterPro"/>
</dbReference>